<reference evidence="7 9" key="1">
    <citation type="submission" date="2021-01" db="EMBL/GenBank/DDBJ databases">
        <title>FDA dAtabase for Regulatory Grade micrObial Sequences (FDA-ARGOS): Supporting development and validation of Infectious Disease Dx tests.</title>
        <authorList>
            <person name="Sproer C."/>
            <person name="Gronow S."/>
            <person name="Severitt S."/>
            <person name="Schroder I."/>
            <person name="Tallon L."/>
            <person name="Sadzewicz L."/>
            <person name="Zhao X."/>
            <person name="Boylan J."/>
            <person name="Ott S."/>
            <person name="Bowen H."/>
            <person name="Vavikolanu K."/>
            <person name="Mehta A."/>
            <person name="Aluvathingal J."/>
            <person name="Nadendla S."/>
            <person name="Lowell S."/>
            <person name="Myers T."/>
            <person name="Yan Y."/>
            <person name="Sichtig H."/>
        </authorList>
    </citation>
    <scope>NUCLEOTIDE SEQUENCE [LARGE SCALE GENOMIC DNA]</scope>
    <source>
        <strain evidence="7 9">FDAARGOS_1148</strain>
    </source>
</reference>
<dbReference type="EMBL" id="CP068073">
    <property type="protein sequence ID" value="QQS82843.1"/>
    <property type="molecule type" value="Genomic_DNA"/>
</dbReference>
<sequence>MNHFISTTLGIKDKNIEFDTKVEEKEYKGKTCLFYFGKLTYVPEHCENCGFKNTEYSIIKNGMKNSRITIPKVSERQAYLNLKKQRFYCKHCCTHFTAETKIVERHCHISDNTRLAVLQKATEIRSQKSIAESCAVGASTVARMIDKAASQIAQKPFSALPEHLMMDEFKSVKHVSHNMSFIYADAVSHRIVDIVPDRRLAALKTHFYRYSLAERQRVKTVSIDMYEPYMSLINEVFPNAKIIIDRFHIVQSLNRALNMTRVSVMNTFRNNDRPLYNKYKRYWKLLLKPYEQLEMFEYNKVPLFKQWKTTKGIVDFLLDFDDKLLNTHHYVHQLRYALKENDEQLYTSTIQAITMGNIAPKLQISIRTLKNYHDMVLNTLEYSNLTNGPLEGINNKIKLIKRVSFGYRNFTNLRNRIILCTRLFSSNPKKEIKQLKAA</sequence>
<dbReference type="PANTHER" id="PTHR33498:SF1">
    <property type="entry name" value="TRANSPOSASE FOR INSERTION SEQUENCE ELEMENT IS1557"/>
    <property type="match status" value="1"/>
</dbReference>
<dbReference type="Pfam" id="PF14690">
    <property type="entry name" value="Zn_ribbon_ISL3"/>
    <property type="match status" value="1"/>
</dbReference>
<dbReference type="KEGG" id="scv:A4G25_01600"/>
<evidence type="ECO:0000259" key="2">
    <source>
        <dbReference type="Pfam" id="PF14690"/>
    </source>
</evidence>
<evidence type="ECO:0000313" key="9">
    <source>
        <dbReference type="Proteomes" id="UP000595942"/>
    </source>
</evidence>
<name>A0A143PDT9_9STAP</name>
<evidence type="ECO:0000313" key="4">
    <source>
        <dbReference type="EMBL" id="QQS82776.1"/>
    </source>
</evidence>
<dbReference type="NCBIfam" id="NF033550">
    <property type="entry name" value="transpos_ISL3"/>
    <property type="match status" value="1"/>
</dbReference>
<dbReference type="InterPro" id="IPR002560">
    <property type="entry name" value="Transposase_DDE"/>
</dbReference>
<evidence type="ECO:0000313" key="5">
    <source>
        <dbReference type="EMBL" id="QQS82843.1"/>
    </source>
</evidence>
<dbReference type="PANTHER" id="PTHR33498">
    <property type="entry name" value="TRANSPOSASE FOR INSERTION SEQUENCE ELEMENT IS1557"/>
    <property type="match status" value="1"/>
</dbReference>
<dbReference type="GeneID" id="93727308"/>
<dbReference type="AlphaFoldDB" id="A0A143PDT9"/>
<dbReference type="EMBL" id="CP068073">
    <property type="protein sequence ID" value="QQS83004.1"/>
    <property type="molecule type" value="Genomic_DNA"/>
</dbReference>
<accession>A0A143PDT9</accession>
<gene>
    <name evidence="4" type="ORF">I6J05_00190</name>
    <name evidence="5" type="ORF">I6J05_00545</name>
    <name evidence="6" type="ORF">I6J05_01410</name>
    <name evidence="7" type="ORF">I6J05_04115</name>
    <name evidence="8" type="ORF">I6J05_06155</name>
    <name evidence="3" type="ORF">I6J05_07130</name>
</gene>
<feature type="domain" description="Transposase IS204/IS1001/IS1096/IS1165 DDE" evidence="1">
    <location>
        <begin position="164"/>
        <end position="417"/>
    </location>
</feature>
<evidence type="ECO:0000313" key="8">
    <source>
        <dbReference type="EMBL" id="QQS83861.1"/>
    </source>
</evidence>
<protein>
    <submittedName>
        <fullName evidence="7">ISL3 family transposase</fullName>
    </submittedName>
</protein>
<evidence type="ECO:0000259" key="1">
    <source>
        <dbReference type="Pfam" id="PF01610"/>
    </source>
</evidence>
<dbReference type="KEGG" id="scv:A4G25_05110"/>
<feature type="domain" description="Transposase IS204/IS1001/IS1096/IS1165 zinc-finger" evidence="2">
    <location>
        <begin position="43"/>
        <end position="92"/>
    </location>
</feature>
<dbReference type="InterPro" id="IPR047951">
    <property type="entry name" value="Transpos_ISL3"/>
</dbReference>
<dbReference type="Proteomes" id="UP000595942">
    <property type="component" value="Chromosome"/>
</dbReference>
<evidence type="ECO:0000313" key="3">
    <source>
        <dbReference type="EMBL" id="QQS81699.1"/>
    </source>
</evidence>
<dbReference type="RefSeq" id="WP_063164607.1">
    <property type="nucleotide sequence ID" value="NZ_CP015114.1"/>
</dbReference>
<evidence type="ECO:0000313" key="7">
    <source>
        <dbReference type="EMBL" id="QQS83512.1"/>
    </source>
</evidence>
<dbReference type="InterPro" id="IPR029261">
    <property type="entry name" value="Transposase_Znf"/>
</dbReference>
<evidence type="ECO:0000313" key="6">
    <source>
        <dbReference type="EMBL" id="QQS83004.1"/>
    </source>
</evidence>
<dbReference type="KEGG" id="scv:A4G25_04280"/>
<organism evidence="7 9">
    <name type="scientific">Staphylococcus condimenti</name>
    <dbReference type="NCBI Taxonomy" id="70255"/>
    <lineage>
        <taxon>Bacteria</taxon>
        <taxon>Bacillati</taxon>
        <taxon>Bacillota</taxon>
        <taxon>Bacilli</taxon>
        <taxon>Bacillales</taxon>
        <taxon>Staphylococcaceae</taxon>
        <taxon>Staphylococcus</taxon>
    </lineage>
</organism>
<dbReference type="KEGG" id="scv:A4G25_12305"/>
<keyword evidence="9" id="KW-1185">Reference proteome</keyword>
<dbReference type="EMBL" id="CP068073">
    <property type="protein sequence ID" value="QQS83512.1"/>
    <property type="molecule type" value="Genomic_DNA"/>
</dbReference>
<dbReference type="OrthoDB" id="6197054at2"/>
<dbReference type="KEGG" id="scv:A4G25_05470"/>
<dbReference type="EMBL" id="CP068073">
    <property type="protein sequence ID" value="QQS81699.1"/>
    <property type="molecule type" value="Genomic_DNA"/>
</dbReference>
<proteinExistence type="predicted"/>
<dbReference type="Pfam" id="PF01610">
    <property type="entry name" value="DDE_Tnp_ISL3"/>
    <property type="match status" value="1"/>
</dbReference>
<dbReference type="KEGG" id="scv:A4G25_11345"/>
<dbReference type="EMBL" id="CP068073">
    <property type="protein sequence ID" value="QQS83861.1"/>
    <property type="molecule type" value="Genomic_DNA"/>
</dbReference>
<dbReference type="EMBL" id="CP068073">
    <property type="protein sequence ID" value="QQS82776.1"/>
    <property type="molecule type" value="Genomic_DNA"/>
</dbReference>